<dbReference type="EMBL" id="SPMZ01000109">
    <property type="protein sequence ID" value="NMQ21433.1"/>
    <property type="molecule type" value="Genomic_DNA"/>
</dbReference>
<comment type="caution">
    <text evidence="2">The sequence shown here is derived from an EMBL/GenBank/DDBJ whole genome shotgun (WGS) entry which is preliminary data.</text>
</comment>
<keyword evidence="3" id="KW-1185">Reference proteome</keyword>
<proteinExistence type="predicted"/>
<evidence type="ECO:0000256" key="1">
    <source>
        <dbReference type="SAM" id="MobiDB-lite"/>
    </source>
</evidence>
<accession>A0ABX1TPQ0</accession>
<dbReference type="Proteomes" id="UP000760480">
    <property type="component" value="Unassembled WGS sequence"/>
</dbReference>
<sequence>MAIPARERVRAHRARLRAQGSTRLSVFLDPEAHAVLGALRTLHPGKSIDDLINEVMTGRISLPGNESSAGIPLPGNDPGPPETTQALPGNTPSCRAELAAVGHRWRREGATLEAVAERFNQAGWTPDAVPKRAGTAPRSDASNRWTGKATSQLLTRDYPDRD</sequence>
<feature type="region of interest" description="Disordered" evidence="1">
    <location>
        <begin position="63"/>
        <end position="92"/>
    </location>
</feature>
<feature type="region of interest" description="Disordered" evidence="1">
    <location>
        <begin position="121"/>
        <end position="162"/>
    </location>
</feature>
<feature type="compositionally biased region" description="Polar residues" evidence="1">
    <location>
        <begin position="82"/>
        <end position="92"/>
    </location>
</feature>
<evidence type="ECO:0000313" key="2">
    <source>
        <dbReference type="EMBL" id="NMQ21433.1"/>
    </source>
</evidence>
<name>A0ABX1TPQ0_9GAMM</name>
<feature type="compositionally biased region" description="Polar residues" evidence="1">
    <location>
        <begin position="140"/>
        <end position="154"/>
    </location>
</feature>
<protein>
    <submittedName>
        <fullName evidence="2">Uncharacterized protein</fullName>
    </submittedName>
</protein>
<evidence type="ECO:0000313" key="3">
    <source>
        <dbReference type="Proteomes" id="UP000760480"/>
    </source>
</evidence>
<gene>
    <name evidence="2" type="ORF">E4P82_20825</name>
</gene>
<reference evidence="2 3" key="1">
    <citation type="submission" date="2019-03" db="EMBL/GenBank/DDBJ databases">
        <title>Metabolic reconstructions from genomes of highly enriched 'Candidatus Accumulibacter' and 'Candidatus Competibacter' bioreactor populations.</title>
        <authorList>
            <person name="Annavajhala M.K."/>
            <person name="Welles L."/>
            <person name="Abbas B."/>
            <person name="Sorokin D."/>
            <person name="Park H."/>
            <person name="Van Loosdrecht M."/>
            <person name="Chandran K."/>
        </authorList>
    </citation>
    <scope>NUCLEOTIDE SEQUENCE [LARGE SCALE GENOMIC DNA]</scope>
    <source>
        <strain evidence="2 3">SBR_G</strain>
    </source>
</reference>
<dbReference type="RefSeq" id="WP_169250697.1">
    <property type="nucleotide sequence ID" value="NZ_SPMZ01000109.1"/>
</dbReference>
<organism evidence="2 3">
    <name type="scientific">Candidatus Competibacter phosphatis</name>
    <dbReference type="NCBI Taxonomy" id="221280"/>
    <lineage>
        <taxon>Bacteria</taxon>
        <taxon>Pseudomonadati</taxon>
        <taxon>Pseudomonadota</taxon>
        <taxon>Gammaproteobacteria</taxon>
        <taxon>Candidatus Competibacteraceae</taxon>
        <taxon>Candidatus Competibacter</taxon>
    </lineage>
</organism>